<protein>
    <submittedName>
        <fullName evidence="1">Uncharacterized protein</fullName>
    </submittedName>
</protein>
<dbReference type="AlphaFoldDB" id="A0A6S6TUM2"/>
<gene>
    <name evidence="1" type="ORF">HELGO_WM594</name>
</gene>
<sequence>MKKTSFIFATLLTALLIFSLLPIANYVADETRVLHNDYETKYAKFHPNRIFLRVKYLLDNKHKYDTLVFGSSRGEFIDTDKISPKAYNMFHGFGTLSTYLQSLKVALNQGVKVKNVWLGINDFEIWKDHTDALHQLTFKDGLFGNTALYMRWLFRNSPHTVEILKNNLPLVQSDFITNPTTQRILRSRIQEKNLPKRKAMYAAMLGHTEQYKIDASIEDIKEIKRLCTKHNIALTVFFYPSYYLTYLRYDQTKINLFKKKLASVTEFHDFYLLNKTAYDQTKWFDSSHFATSIGDYIIKSIQKNNHLVTQRNVDTHIEKSKSLLLKSTTYPHSHIYIVHSTLDFSSFPTLFNLYDDETKYKKNNHFTMQKKEDGFHINVHGNDPWILPDNIHTKTKASVLEVSMITDKKGAFRLYLKKNRKENYSEGRTYVVRLKKGLNNFNLIVPSNYLNNDLRIDFISQTGKYIIKKLRIRELIEENNQ</sequence>
<organism evidence="1">
    <name type="scientific">uncultured Sulfurovum sp</name>
    <dbReference type="NCBI Taxonomy" id="269237"/>
    <lineage>
        <taxon>Bacteria</taxon>
        <taxon>Pseudomonadati</taxon>
        <taxon>Campylobacterota</taxon>
        <taxon>Epsilonproteobacteria</taxon>
        <taxon>Campylobacterales</taxon>
        <taxon>Sulfurovaceae</taxon>
        <taxon>Sulfurovum</taxon>
        <taxon>environmental samples</taxon>
    </lineage>
</organism>
<reference evidence="1" key="1">
    <citation type="submission" date="2020-01" db="EMBL/GenBank/DDBJ databases">
        <authorList>
            <person name="Meier V. D."/>
            <person name="Meier V D."/>
        </authorList>
    </citation>
    <scope>NUCLEOTIDE SEQUENCE</scope>
    <source>
        <strain evidence="1">HLG_WM_MAG_01</strain>
    </source>
</reference>
<name>A0A6S6TUM2_9BACT</name>
<dbReference type="EMBL" id="CACVAS010000107">
    <property type="protein sequence ID" value="CAA6819913.1"/>
    <property type="molecule type" value="Genomic_DNA"/>
</dbReference>
<proteinExistence type="predicted"/>
<evidence type="ECO:0000313" key="1">
    <source>
        <dbReference type="EMBL" id="CAA6819913.1"/>
    </source>
</evidence>
<accession>A0A6S6TUM2</accession>